<keyword evidence="2" id="KW-1185">Reference proteome</keyword>
<dbReference type="Proteomes" id="UP001163321">
    <property type="component" value="Chromosome 5"/>
</dbReference>
<dbReference type="EMBL" id="CM047584">
    <property type="protein sequence ID" value="KAI9912252.1"/>
    <property type="molecule type" value="Genomic_DNA"/>
</dbReference>
<reference evidence="1 2" key="1">
    <citation type="journal article" date="2022" name="bioRxiv">
        <title>The genome of the oomycete Peronosclerospora sorghi, a cosmopolitan pathogen of maize and sorghum, is inflated with dispersed pseudogenes.</title>
        <authorList>
            <person name="Fletcher K."/>
            <person name="Martin F."/>
            <person name="Isakeit T."/>
            <person name="Cavanaugh K."/>
            <person name="Magill C."/>
            <person name="Michelmore R."/>
        </authorList>
    </citation>
    <scope>NUCLEOTIDE SEQUENCE [LARGE SCALE GENOMIC DNA]</scope>
    <source>
        <strain evidence="1">P6</strain>
    </source>
</reference>
<comment type="caution">
    <text evidence="1">The sequence shown here is derived from an EMBL/GenBank/DDBJ whole genome shotgun (WGS) entry which is preliminary data.</text>
</comment>
<evidence type="ECO:0000313" key="2">
    <source>
        <dbReference type="Proteomes" id="UP001163321"/>
    </source>
</evidence>
<organism evidence="1 2">
    <name type="scientific">Peronosclerospora sorghi</name>
    <dbReference type="NCBI Taxonomy" id="230839"/>
    <lineage>
        <taxon>Eukaryota</taxon>
        <taxon>Sar</taxon>
        <taxon>Stramenopiles</taxon>
        <taxon>Oomycota</taxon>
        <taxon>Peronosporomycetes</taxon>
        <taxon>Peronosporales</taxon>
        <taxon>Peronosporaceae</taxon>
        <taxon>Peronosclerospora</taxon>
    </lineage>
</organism>
<sequence>MFGASKSLSVSTMGTMQLKILLHMRQVESCNPNELQVTTIVKAVATPRVIFATLRQDDPTILLIFKEHIKYKSVDLQLAVRIVPSDLMSIHVAFSQVFMPGKLHKGVPLEEWRHQLKNFVRLC</sequence>
<proteinExistence type="predicted"/>
<protein>
    <submittedName>
        <fullName evidence="1">Uncharacterized protein</fullName>
    </submittedName>
</protein>
<name>A0ACC0W1C1_9STRA</name>
<accession>A0ACC0W1C1</accession>
<evidence type="ECO:0000313" key="1">
    <source>
        <dbReference type="EMBL" id="KAI9912252.1"/>
    </source>
</evidence>
<gene>
    <name evidence="1" type="ORF">PsorP6_009337</name>
</gene>